<organism evidence="1 3">
    <name type="scientific">Medicago truncatula</name>
    <name type="common">Barrel medic</name>
    <name type="synonym">Medicago tribuloides</name>
    <dbReference type="NCBI Taxonomy" id="3880"/>
    <lineage>
        <taxon>Eukaryota</taxon>
        <taxon>Viridiplantae</taxon>
        <taxon>Streptophyta</taxon>
        <taxon>Embryophyta</taxon>
        <taxon>Tracheophyta</taxon>
        <taxon>Spermatophyta</taxon>
        <taxon>Magnoliopsida</taxon>
        <taxon>eudicotyledons</taxon>
        <taxon>Gunneridae</taxon>
        <taxon>Pentapetalae</taxon>
        <taxon>rosids</taxon>
        <taxon>fabids</taxon>
        <taxon>Fabales</taxon>
        <taxon>Fabaceae</taxon>
        <taxon>Papilionoideae</taxon>
        <taxon>50 kb inversion clade</taxon>
        <taxon>NPAAA clade</taxon>
        <taxon>Hologalegina</taxon>
        <taxon>IRL clade</taxon>
        <taxon>Trifolieae</taxon>
        <taxon>Medicago</taxon>
    </lineage>
</organism>
<reference evidence="2" key="3">
    <citation type="submission" date="2015-04" db="UniProtKB">
        <authorList>
            <consortium name="EnsemblPlants"/>
        </authorList>
    </citation>
    <scope>IDENTIFICATION</scope>
    <source>
        <strain evidence="2">cv. Jemalong A17</strain>
    </source>
</reference>
<proteinExistence type="predicted"/>
<dbReference type="HOGENOM" id="CLU_2577404_0_0_1"/>
<keyword evidence="3" id="KW-1185">Reference proteome</keyword>
<evidence type="ECO:0000313" key="1">
    <source>
        <dbReference type="EMBL" id="KEH39957.1"/>
    </source>
</evidence>
<dbReference type="AlphaFoldDB" id="A0A072VDT7"/>
<accession>A0A072VDT7</accession>
<gene>
    <name evidence="1" type="ordered locus">MTR_1g016930</name>
</gene>
<dbReference type="EnsemblPlants" id="KEH39957">
    <property type="protein sequence ID" value="KEH39957"/>
    <property type="gene ID" value="MTR_1g016930"/>
</dbReference>
<evidence type="ECO:0000313" key="3">
    <source>
        <dbReference type="Proteomes" id="UP000002051"/>
    </source>
</evidence>
<evidence type="ECO:0000313" key="2">
    <source>
        <dbReference type="EnsemblPlants" id="KEH39957"/>
    </source>
</evidence>
<protein>
    <submittedName>
        <fullName evidence="1 2">Uncharacterized protein</fullName>
    </submittedName>
</protein>
<name>A0A072VDT7_MEDTR</name>
<sequence>MTTSVSCLVTVFIVTQQNQGSQRIASTNFHQIRTQIAAARTGAFHTFNINFFLHIGSSLILQFKYTLRHIKCIYNLLSSKL</sequence>
<dbReference type="EMBL" id="CM001217">
    <property type="protein sequence ID" value="KEH39957.1"/>
    <property type="molecule type" value="Genomic_DNA"/>
</dbReference>
<reference evidence="1 3" key="2">
    <citation type="journal article" date="2014" name="BMC Genomics">
        <title>An improved genome release (version Mt4.0) for the model legume Medicago truncatula.</title>
        <authorList>
            <person name="Tang H."/>
            <person name="Krishnakumar V."/>
            <person name="Bidwell S."/>
            <person name="Rosen B."/>
            <person name="Chan A."/>
            <person name="Zhou S."/>
            <person name="Gentzbittel L."/>
            <person name="Childs K.L."/>
            <person name="Yandell M."/>
            <person name="Gundlach H."/>
            <person name="Mayer K.F."/>
            <person name="Schwartz D.C."/>
            <person name="Town C.D."/>
        </authorList>
    </citation>
    <scope>GENOME REANNOTATION</scope>
    <source>
        <strain evidence="1">A17</strain>
        <strain evidence="2 3">cv. Jemalong A17</strain>
    </source>
</reference>
<dbReference type="Proteomes" id="UP000002051">
    <property type="component" value="Unassembled WGS sequence"/>
</dbReference>
<reference evidence="1 3" key="1">
    <citation type="journal article" date="2011" name="Nature">
        <title>The Medicago genome provides insight into the evolution of rhizobial symbioses.</title>
        <authorList>
            <person name="Young N.D."/>
            <person name="Debelle F."/>
            <person name="Oldroyd G.E."/>
            <person name="Geurts R."/>
            <person name="Cannon S.B."/>
            <person name="Udvardi M.K."/>
            <person name="Benedito V.A."/>
            <person name="Mayer K.F."/>
            <person name="Gouzy J."/>
            <person name="Schoof H."/>
            <person name="Van de Peer Y."/>
            <person name="Proost S."/>
            <person name="Cook D.R."/>
            <person name="Meyers B.C."/>
            <person name="Spannagl M."/>
            <person name="Cheung F."/>
            <person name="De Mita S."/>
            <person name="Krishnakumar V."/>
            <person name="Gundlach H."/>
            <person name="Zhou S."/>
            <person name="Mudge J."/>
            <person name="Bharti A.K."/>
            <person name="Murray J.D."/>
            <person name="Naoumkina M.A."/>
            <person name="Rosen B."/>
            <person name="Silverstein K.A."/>
            <person name="Tang H."/>
            <person name="Rombauts S."/>
            <person name="Zhao P.X."/>
            <person name="Zhou P."/>
            <person name="Barbe V."/>
            <person name="Bardou P."/>
            <person name="Bechner M."/>
            <person name="Bellec A."/>
            <person name="Berger A."/>
            <person name="Berges H."/>
            <person name="Bidwell S."/>
            <person name="Bisseling T."/>
            <person name="Choisne N."/>
            <person name="Couloux A."/>
            <person name="Denny R."/>
            <person name="Deshpande S."/>
            <person name="Dai X."/>
            <person name="Doyle J.J."/>
            <person name="Dudez A.M."/>
            <person name="Farmer A.D."/>
            <person name="Fouteau S."/>
            <person name="Franken C."/>
            <person name="Gibelin C."/>
            <person name="Gish J."/>
            <person name="Goldstein S."/>
            <person name="Gonzalez A.J."/>
            <person name="Green P.J."/>
            <person name="Hallab A."/>
            <person name="Hartog M."/>
            <person name="Hua A."/>
            <person name="Humphray S.J."/>
            <person name="Jeong D.H."/>
            <person name="Jing Y."/>
            <person name="Jocker A."/>
            <person name="Kenton S.M."/>
            <person name="Kim D.J."/>
            <person name="Klee K."/>
            <person name="Lai H."/>
            <person name="Lang C."/>
            <person name="Lin S."/>
            <person name="Macmil S.L."/>
            <person name="Magdelenat G."/>
            <person name="Matthews L."/>
            <person name="McCorrison J."/>
            <person name="Monaghan E.L."/>
            <person name="Mun J.H."/>
            <person name="Najar F.Z."/>
            <person name="Nicholson C."/>
            <person name="Noirot C."/>
            <person name="O'Bleness M."/>
            <person name="Paule C.R."/>
            <person name="Poulain J."/>
            <person name="Prion F."/>
            <person name="Qin B."/>
            <person name="Qu C."/>
            <person name="Retzel E.F."/>
            <person name="Riddle C."/>
            <person name="Sallet E."/>
            <person name="Samain S."/>
            <person name="Samson N."/>
            <person name="Sanders I."/>
            <person name="Saurat O."/>
            <person name="Scarpelli C."/>
            <person name="Schiex T."/>
            <person name="Segurens B."/>
            <person name="Severin A.J."/>
            <person name="Sherrier D.J."/>
            <person name="Shi R."/>
            <person name="Sims S."/>
            <person name="Singer S.R."/>
            <person name="Sinharoy S."/>
            <person name="Sterck L."/>
            <person name="Viollet A."/>
            <person name="Wang B.B."/>
            <person name="Wang K."/>
            <person name="Wang M."/>
            <person name="Wang X."/>
            <person name="Warfsmann J."/>
            <person name="Weissenbach J."/>
            <person name="White D.D."/>
            <person name="White J.D."/>
            <person name="Wiley G.B."/>
            <person name="Wincker P."/>
            <person name="Xing Y."/>
            <person name="Yang L."/>
            <person name="Yao Z."/>
            <person name="Ying F."/>
            <person name="Zhai J."/>
            <person name="Zhou L."/>
            <person name="Zuber A."/>
            <person name="Denarie J."/>
            <person name="Dixon R.A."/>
            <person name="May G.D."/>
            <person name="Schwartz D.C."/>
            <person name="Rogers J."/>
            <person name="Quetier F."/>
            <person name="Town C.D."/>
            <person name="Roe B.A."/>
        </authorList>
    </citation>
    <scope>NUCLEOTIDE SEQUENCE [LARGE SCALE GENOMIC DNA]</scope>
    <source>
        <strain evidence="1">A17</strain>
        <strain evidence="2 3">cv. Jemalong A17</strain>
    </source>
</reference>